<proteinExistence type="predicted"/>
<sequence>MNFPDRLSSLRKERGFTQQSLADNVGIHVSQIRRYENGNTQPTLDVIRKLAVSLGVSADLLVFDQDERSPIDELKHQFEALSQFDEEEIKVAKTLLESLILKHNAKRAFIE</sequence>
<dbReference type="InterPro" id="IPR010982">
    <property type="entry name" value="Lambda_DNA-bd_dom_sf"/>
</dbReference>
<evidence type="ECO:0000259" key="2">
    <source>
        <dbReference type="PROSITE" id="PS50943"/>
    </source>
</evidence>
<dbReference type="NCBIfam" id="NF041951">
    <property type="entry name" value="phage_RstR"/>
    <property type="match status" value="1"/>
</dbReference>
<keyword evidence="1" id="KW-0238">DNA-binding</keyword>
<gene>
    <name evidence="3" type="ORF">AB835_13455</name>
</gene>
<dbReference type="SMART" id="SM00530">
    <property type="entry name" value="HTH_XRE"/>
    <property type="match status" value="1"/>
</dbReference>
<dbReference type="GO" id="GO:0003677">
    <property type="term" value="F:DNA binding"/>
    <property type="evidence" value="ECO:0007669"/>
    <property type="project" value="UniProtKB-KW"/>
</dbReference>
<protein>
    <submittedName>
        <fullName evidence="3">Transcriptional regulator</fullName>
    </submittedName>
</protein>
<evidence type="ECO:0000256" key="1">
    <source>
        <dbReference type="ARBA" id="ARBA00023125"/>
    </source>
</evidence>
<reference evidence="3 4" key="1">
    <citation type="journal article" date="2016" name="Appl. Environ. Microbiol.">
        <title>Lack of Overt Genome Reduction in the Bryostatin-Producing Bryozoan Symbiont "Candidatus Endobugula sertula".</title>
        <authorList>
            <person name="Miller I.J."/>
            <person name="Vanee N."/>
            <person name="Fong S.S."/>
            <person name="Lim-Fong G.E."/>
            <person name="Kwan J.C."/>
        </authorList>
    </citation>
    <scope>NUCLEOTIDE SEQUENCE [LARGE SCALE GENOMIC DNA]</scope>
    <source>
        <strain evidence="3">AB1-4</strain>
    </source>
</reference>
<dbReference type="Proteomes" id="UP000242502">
    <property type="component" value="Unassembled WGS sequence"/>
</dbReference>
<evidence type="ECO:0000313" key="3">
    <source>
        <dbReference type="EMBL" id="ODS22575.1"/>
    </source>
</evidence>
<feature type="domain" description="HTH cro/C1-type" evidence="2">
    <location>
        <begin position="7"/>
        <end position="61"/>
    </location>
</feature>
<dbReference type="InterPro" id="IPR049639">
    <property type="entry name" value="RstR"/>
</dbReference>
<evidence type="ECO:0000313" key="4">
    <source>
        <dbReference type="Proteomes" id="UP000242502"/>
    </source>
</evidence>
<dbReference type="STRING" id="62101.AB835_13455"/>
<dbReference type="PROSITE" id="PS50943">
    <property type="entry name" value="HTH_CROC1"/>
    <property type="match status" value="1"/>
</dbReference>
<dbReference type="Gene3D" id="1.10.260.40">
    <property type="entry name" value="lambda repressor-like DNA-binding domains"/>
    <property type="match status" value="1"/>
</dbReference>
<accession>A0A1D2QLY0</accession>
<dbReference type="InterPro" id="IPR001387">
    <property type="entry name" value="Cro/C1-type_HTH"/>
</dbReference>
<organism evidence="3 4">
    <name type="scientific">Candidatus Endobugula sertula</name>
    <name type="common">Bugula neritina bacterial symbiont</name>
    <dbReference type="NCBI Taxonomy" id="62101"/>
    <lineage>
        <taxon>Bacteria</taxon>
        <taxon>Pseudomonadati</taxon>
        <taxon>Pseudomonadota</taxon>
        <taxon>Gammaproteobacteria</taxon>
        <taxon>Cellvibrionales</taxon>
        <taxon>Cellvibrionaceae</taxon>
        <taxon>Candidatus Endobugula</taxon>
    </lineage>
</organism>
<dbReference type="EMBL" id="MDLC01000067">
    <property type="protein sequence ID" value="ODS22575.1"/>
    <property type="molecule type" value="Genomic_DNA"/>
</dbReference>
<dbReference type="SUPFAM" id="SSF47413">
    <property type="entry name" value="lambda repressor-like DNA-binding domains"/>
    <property type="match status" value="1"/>
</dbReference>
<dbReference type="Pfam" id="PF01381">
    <property type="entry name" value="HTH_3"/>
    <property type="match status" value="1"/>
</dbReference>
<name>A0A1D2QLY0_9GAMM</name>
<dbReference type="CDD" id="cd00093">
    <property type="entry name" value="HTH_XRE"/>
    <property type="match status" value="1"/>
</dbReference>
<dbReference type="PANTHER" id="PTHR46558:SF11">
    <property type="entry name" value="HTH-TYPE TRANSCRIPTIONAL REGULATOR XRE"/>
    <property type="match status" value="1"/>
</dbReference>
<dbReference type="PANTHER" id="PTHR46558">
    <property type="entry name" value="TRACRIPTIONAL REGULATORY PROTEIN-RELATED-RELATED"/>
    <property type="match status" value="1"/>
</dbReference>
<dbReference type="AlphaFoldDB" id="A0A1D2QLY0"/>
<comment type="caution">
    <text evidence="3">The sequence shown here is derived from an EMBL/GenBank/DDBJ whole genome shotgun (WGS) entry which is preliminary data.</text>
</comment>